<proteinExistence type="predicted"/>
<evidence type="ECO:0000313" key="1">
    <source>
        <dbReference type="EMBL" id="MCV2870378.1"/>
    </source>
</evidence>
<evidence type="ECO:0000313" key="2">
    <source>
        <dbReference type="Proteomes" id="UP001652542"/>
    </source>
</evidence>
<name>A0ABT2ZH57_9RHOB</name>
<evidence type="ECO:0008006" key="3">
    <source>
        <dbReference type="Google" id="ProtNLM"/>
    </source>
</evidence>
<comment type="caution">
    <text evidence="1">The sequence shown here is derived from an EMBL/GenBank/DDBJ whole genome shotgun (WGS) entry which is preliminary data.</text>
</comment>
<dbReference type="Proteomes" id="UP001652542">
    <property type="component" value="Unassembled WGS sequence"/>
</dbReference>
<reference evidence="1 2" key="1">
    <citation type="submission" date="2022-10" db="EMBL/GenBank/DDBJ databases">
        <title>Defluviimonas sp. nov., isolated from ocean surface water.</title>
        <authorList>
            <person name="He W."/>
            <person name="Wang L."/>
            <person name="Zhang D.-F."/>
        </authorList>
    </citation>
    <scope>NUCLEOTIDE SEQUENCE [LARGE SCALE GENOMIC DNA]</scope>
    <source>
        <strain evidence="1 2">WL0002</strain>
    </source>
</reference>
<sequence>MSRQHANPVLFTLRASAGVPLRSIEVTLEADIQEFVHAHPEALPIAEIDPAFVNPIAICRELGTPAGPIDNFMVTATGMPVLVECKLWRNPQARREVVGQVLDYAKELSRWTSADIAREAAKRGVPSLFDRIRSIAPDADEAAFHDALSGNLARGRCLLLIVGDGIRDGVEAIFEHLRSQALLHFSFGLVEIPMFELPDGGRLVVPRVLARTAIDVRRVIELPAGLKMDDGENTEASGPDPETVAFGDERQRFWEDFLARLKLDDPEQPIPRAPRQGHITFTMPAAGSSAWLTVYRIVAKGEVGMFLSYYKNSPAETAVRAVVENWSDGLSQRLGGTAFVHMGKDEKLTILEKKQFGDLSQATARSAALDWLTTRTNDFINVFRPAIRAAAAEPE</sequence>
<dbReference type="Gene3D" id="3.40.1350.10">
    <property type="match status" value="1"/>
</dbReference>
<dbReference type="InterPro" id="IPR011856">
    <property type="entry name" value="tRNA_endonuc-like_dom_sf"/>
</dbReference>
<accession>A0ABT2ZH57</accession>
<protein>
    <recommendedName>
        <fullName evidence="3">DUF4268 domain-containing protein</fullName>
    </recommendedName>
</protein>
<dbReference type="RefSeq" id="WP_263736058.1">
    <property type="nucleotide sequence ID" value="NZ_JAOWKY010000006.1"/>
</dbReference>
<dbReference type="EMBL" id="JAOWKY010000006">
    <property type="protein sequence ID" value="MCV2870378.1"/>
    <property type="molecule type" value="Genomic_DNA"/>
</dbReference>
<keyword evidence="2" id="KW-1185">Reference proteome</keyword>
<organism evidence="1 2">
    <name type="scientific">Albidovulum marisflavi</name>
    <dbReference type="NCBI Taxonomy" id="2984159"/>
    <lineage>
        <taxon>Bacteria</taxon>
        <taxon>Pseudomonadati</taxon>
        <taxon>Pseudomonadota</taxon>
        <taxon>Alphaproteobacteria</taxon>
        <taxon>Rhodobacterales</taxon>
        <taxon>Paracoccaceae</taxon>
        <taxon>Albidovulum</taxon>
    </lineage>
</organism>
<gene>
    <name evidence="1" type="ORF">OEW28_17325</name>
</gene>